<evidence type="ECO:0000256" key="6">
    <source>
        <dbReference type="ARBA" id="ARBA00023136"/>
    </source>
</evidence>
<dbReference type="Pfam" id="PF07690">
    <property type="entry name" value="MFS_1"/>
    <property type="match status" value="1"/>
</dbReference>
<dbReference type="GO" id="GO:0016020">
    <property type="term" value="C:membrane"/>
    <property type="evidence" value="ECO:0007669"/>
    <property type="project" value="UniProtKB-SubCell"/>
</dbReference>
<dbReference type="SUPFAM" id="SSF103473">
    <property type="entry name" value="MFS general substrate transporter"/>
    <property type="match status" value="1"/>
</dbReference>
<keyword evidence="6 7" id="KW-0472">Membrane</keyword>
<feature type="transmembrane region" description="Helical" evidence="7">
    <location>
        <begin position="34"/>
        <end position="56"/>
    </location>
</feature>
<dbReference type="GO" id="GO:0006820">
    <property type="term" value="P:monoatomic anion transport"/>
    <property type="evidence" value="ECO:0007669"/>
    <property type="project" value="TreeGrafter"/>
</dbReference>
<sequence>MTEEKQVSDRVAELDLKLKCKPEQFGWGVRHLQVGAMCLAILALFTARSTIGVAILAMTDHTRVRGPETFPWDKKIQGYILSAFFVGYALMQIPGGLMAKRFGGKPVLAFALVANGLICCTVPLMAHLGGWPLVCVARMLMGVTQACTLPSIHTLMGRWLPAHEFTTFSGIIHASSSIAVIISMPISGLLAETELGWKLIFYVTAALLLAAAGAWWALAASSPGEHRLMTIEEKLYIEKDMTPVGTKGSFSVPWKDILKSKHVYAILFSNFAYSSCFSFLFLDMPTFMEKGLQLSLKNSAFLSALPYTGMLFSALFFTFLCDKLINNGYMSLRVSRKLYNSLGLFGAAFFLVLLSLVDGDRKTLAVISLICIQSILAACGAGYCINHLDLSPNYAGVLMALCNGPANIGSFVTPIMTSFILQNDPTNIDRWHVVCLVLAGVCAAANVLYLLLGSSERQPWDCPRAPAQYCSPEEMKPLKKVNNEAETNTK</sequence>
<evidence type="ECO:0000256" key="1">
    <source>
        <dbReference type="ARBA" id="ARBA00004141"/>
    </source>
</evidence>
<feature type="transmembrane region" description="Helical" evidence="7">
    <location>
        <begin position="263"/>
        <end position="284"/>
    </location>
</feature>
<evidence type="ECO:0000259" key="8">
    <source>
        <dbReference type="PROSITE" id="PS50850"/>
    </source>
</evidence>
<keyword evidence="2" id="KW-0813">Transport</keyword>
<feature type="transmembrane region" description="Helical" evidence="7">
    <location>
        <begin position="199"/>
        <end position="219"/>
    </location>
</feature>
<feature type="transmembrane region" description="Helical" evidence="7">
    <location>
        <begin position="165"/>
        <end position="187"/>
    </location>
</feature>
<organism evidence="9 10">
    <name type="scientific">Plutella xylostella</name>
    <name type="common">Diamondback moth</name>
    <name type="synonym">Plutella maculipennis</name>
    <dbReference type="NCBI Taxonomy" id="51655"/>
    <lineage>
        <taxon>Eukaryota</taxon>
        <taxon>Metazoa</taxon>
        <taxon>Ecdysozoa</taxon>
        <taxon>Arthropoda</taxon>
        <taxon>Hexapoda</taxon>
        <taxon>Insecta</taxon>
        <taxon>Pterygota</taxon>
        <taxon>Neoptera</taxon>
        <taxon>Endopterygota</taxon>
        <taxon>Lepidoptera</taxon>
        <taxon>Glossata</taxon>
        <taxon>Ditrysia</taxon>
        <taxon>Yponomeutoidea</taxon>
        <taxon>Plutellidae</taxon>
        <taxon>Plutella</taxon>
    </lineage>
</organism>
<dbReference type="PANTHER" id="PTHR11662:SF280">
    <property type="entry name" value="FI21844P1-RELATED"/>
    <property type="match status" value="1"/>
</dbReference>
<evidence type="ECO:0000256" key="2">
    <source>
        <dbReference type="ARBA" id="ARBA00022448"/>
    </source>
</evidence>
<feature type="transmembrane region" description="Helical" evidence="7">
    <location>
        <begin position="76"/>
        <end position="95"/>
    </location>
</feature>
<feature type="transmembrane region" description="Helical" evidence="7">
    <location>
        <begin position="107"/>
        <end position="125"/>
    </location>
</feature>
<keyword evidence="4" id="KW-0769">Symport</keyword>
<protein>
    <submittedName>
        <fullName evidence="9">(diamondback moth) hypothetical protein</fullName>
    </submittedName>
</protein>
<evidence type="ECO:0000256" key="4">
    <source>
        <dbReference type="ARBA" id="ARBA00022847"/>
    </source>
</evidence>
<dbReference type="InterPro" id="IPR020846">
    <property type="entry name" value="MFS_dom"/>
</dbReference>
<accession>A0A8S4GF93</accession>
<dbReference type="FunFam" id="1.20.1250.20:FF:000003">
    <property type="entry name" value="Solute carrier family 17 member 3"/>
    <property type="match status" value="1"/>
</dbReference>
<evidence type="ECO:0000256" key="7">
    <source>
        <dbReference type="SAM" id="Phobius"/>
    </source>
</evidence>
<dbReference type="InterPro" id="IPR011701">
    <property type="entry name" value="MFS"/>
</dbReference>
<dbReference type="AlphaFoldDB" id="A0A8S4GF93"/>
<comment type="caution">
    <text evidence="9">The sequence shown here is derived from an EMBL/GenBank/DDBJ whole genome shotgun (WGS) entry which is preliminary data.</text>
</comment>
<feature type="domain" description="Major facilitator superfamily (MFS) profile" evidence="8">
    <location>
        <begin position="36"/>
        <end position="457"/>
    </location>
</feature>
<keyword evidence="10" id="KW-1185">Reference proteome</keyword>
<feature type="transmembrane region" description="Helical" evidence="7">
    <location>
        <begin position="304"/>
        <end position="326"/>
    </location>
</feature>
<dbReference type="InterPro" id="IPR036259">
    <property type="entry name" value="MFS_trans_sf"/>
</dbReference>
<proteinExistence type="predicted"/>
<feature type="transmembrane region" description="Helical" evidence="7">
    <location>
        <begin position="431"/>
        <end position="452"/>
    </location>
</feature>
<dbReference type="EMBL" id="CAJHNJ030000695">
    <property type="protein sequence ID" value="CAG9138619.1"/>
    <property type="molecule type" value="Genomic_DNA"/>
</dbReference>
<reference evidence="9" key="1">
    <citation type="submission" date="2020-11" db="EMBL/GenBank/DDBJ databases">
        <authorList>
            <person name="Whiteford S."/>
        </authorList>
    </citation>
    <scope>NUCLEOTIDE SEQUENCE</scope>
</reference>
<feature type="transmembrane region" description="Helical" evidence="7">
    <location>
        <begin position="397"/>
        <end position="419"/>
    </location>
</feature>
<dbReference type="Gene3D" id="1.20.1250.20">
    <property type="entry name" value="MFS general substrate transporter like domains"/>
    <property type="match status" value="2"/>
</dbReference>
<dbReference type="PROSITE" id="PS50850">
    <property type="entry name" value="MFS"/>
    <property type="match status" value="1"/>
</dbReference>
<feature type="transmembrane region" description="Helical" evidence="7">
    <location>
        <begin position="338"/>
        <end position="357"/>
    </location>
</feature>
<feature type="transmembrane region" description="Helical" evidence="7">
    <location>
        <begin position="131"/>
        <end position="153"/>
    </location>
</feature>
<dbReference type="GO" id="GO:0015293">
    <property type="term" value="F:symporter activity"/>
    <property type="evidence" value="ECO:0007669"/>
    <property type="project" value="UniProtKB-KW"/>
</dbReference>
<evidence type="ECO:0000313" key="10">
    <source>
        <dbReference type="Proteomes" id="UP000653454"/>
    </source>
</evidence>
<gene>
    <name evidence="9" type="ORF">PLXY2_LOCUS16871</name>
</gene>
<dbReference type="Proteomes" id="UP000653454">
    <property type="component" value="Unassembled WGS sequence"/>
</dbReference>
<name>A0A8S4GF93_PLUXY</name>
<keyword evidence="3 7" id="KW-0812">Transmembrane</keyword>
<dbReference type="PANTHER" id="PTHR11662">
    <property type="entry name" value="SOLUTE CARRIER FAMILY 17"/>
    <property type="match status" value="1"/>
</dbReference>
<comment type="subcellular location">
    <subcellularLocation>
        <location evidence="1">Membrane</location>
        <topology evidence="1">Multi-pass membrane protein</topology>
    </subcellularLocation>
</comment>
<dbReference type="FunFam" id="1.20.1250.20:FF:000423">
    <property type="entry name" value="Putative inorganic phosphate cotransporter-like Protein"/>
    <property type="match status" value="1"/>
</dbReference>
<evidence type="ECO:0000256" key="5">
    <source>
        <dbReference type="ARBA" id="ARBA00022989"/>
    </source>
</evidence>
<dbReference type="InterPro" id="IPR050382">
    <property type="entry name" value="MFS_Na/Anion_cotransporter"/>
</dbReference>
<feature type="transmembrane region" description="Helical" evidence="7">
    <location>
        <begin position="363"/>
        <end position="385"/>
    </location>
</feature>
<evidence type="ECO:0000313" key="9">
    <source>
        <dbReference type="EMBL" id="CAG9138619.1"/>
    </source>
</evidence>
<evidence type="ECO:0000256" key="3">
    <source>
        <dbReference type="ARBA" id="ARBA00022692"/>
    </source>
</evidence>
<keyword evidence="5 7" id="KW-1133">Transmembrane helix</keyword>